<evidence type="ECO:0000256" key="11">
    <source>
        <dbReference type="ARBA" id="ARBA00023242"/>
    </source>
</evidence>
<evidence type="ECO:0000256" key="4">
    <source>
        <dbReference type="ARBA" id="ARBA00022723"/>
    </source>
</evidence>
<evidence type="ECO:0000256" key="10">
    <source>
        <dbReference type="ARBA" id="ARBA00023163"/>
    </source>
</evidence>
<dbReference type="Gene3D" id="1.50.40.10">
    <property type="entry name" value="Mitochondrial carrier domain"/>
    <property type="match status" value="1"/>
</dbReference>
<organism evidence="15 16">
    <name type="scientific">Penicillium nalgiovense</name>
    <dbReference type="NCBI Taxonomy" id="60175"/>
    <lineage>
        <taxon>Eukaryota</taxon>
        <taxon>Fungi</taxon>
        <taxon>Dikarya</taxon>
        <taxon>Ascomycota</taxon>
        <taxon>Pezizomycotina</taxon>
        <taxon>Eurotiomycetes</taxon>
        <taxon>Eurotiomycetidae</taxon>
        <taxon>Eurotiales</taxon>
        <taxon>Aspergillaceae</taxon>
        <taxon>Penicillium</taxon>
    </lineage>
</organism>
<keyword evidence="4" id="KW-0479">Metal-binding</keyword>
<feature type="repeat" description="Solcar" evidence="12">
    <location>
        <begin position="900"/>
        <end position="990"/>
    </location>
</feature>
<feature type="repeat" description="Solcar" evidence="12">
    <location>
        <begin position="806"/>
        <end position="892"/>
    </location>
</feature>
<evidence type="ECO:0000256" key="9">
    <source>
        <dbReference type="ARBA" id="ARBA00023136"/>
    </source>
</evidence>
<evidence type="ECO:0000256" key="13">
    <source>
        <dbReference type="SAM" id="MobiDB-lite"/>
    </source>
</evidence>
<dbReference type="GO" id="GO:0006351">
    <property type="term" value="P:DNA-templated transcription"/>
    <property type="evidence" value="ECO:0007669"/>
    <property type="project" value="InterPro"/>
</dbReference>
<feature type="region of interest" description="Disordered" evidence="13">
    <location>
        <begin position="117"/>
        <end position="137"/>
    </location>
</feature>
<keyword evidence="16" id="KW-1185">Reference proteome</keyword>
<dbReference type="Gene3D" id="4.10.240.10">
    <property type="entry name" value="Zn(2)-C6 fungal-type DNA-binding domain"/>
    <property type="match status" value="1"/>
</dbReference>
<dbReference type="SUPFAM" id="SSF57701">
    <property type="entry name" value="Zn2/Cys6 DNA-binding domain"/>
    <property type="match status" value="1"/>
</dbReference>
<keyword evidence="6" id="KW-1133">Transmembrane helix</keyword>
<dbReference type="CDD" id="cd12148">
    <property type="entry name" value="fungal_TF_MHR"/>
    <property type="match status" value="1"/>
</dbReference>
<dbReference type="InterPro" id="IPR018108">
    <property type="entry name" value="MCP_transmembrane"/>
</dbReference>
<keyword evidence="9 12" id="KW-0472">Membrane</keyword>
<dbReference type="InterPro" id="IPR023395">
    <property type="entry name" value="MCP_dom_sf"/>
</dbReference>
<keyword evidence="11" id="KW-0539">Nucleus</keyword>
<dbReference type="GO" id="GO:0003677">
    <property type="term" value="F:DNA binding"/>
    <property type="evidence" value="ECO:0007669"/>
    <property type="project" value="UniProtKB-KW"/>
</dbReference>
<proteinExistence type="predicted"/>
<evidence type="ECO:0000256" key="2">
    <source>
        <dbReference type="ARBA" id="ARBA00004141"/>
    </source>
</evidence>
<dbReference type="EMBL" id="MOOB01000023">
    <property type="protein sequence ID" value="OQE85766.1"/>
    <property type="molecule type" value="Genomic_DNA"/>
</dbReference>
<evidence type="ECO:0000259" key="14">
    <source>
        <dbReference type="PROSITE" id="PS50048"/>
    </source>
</evidence>
<dbReference type="PANTHER" id="PTHR47338:SF4">
    <property type="entry name" value="ZN(II)2CYS6 TRANSCRIPTION FACTOR (EUROFUNG)"/>
    <property type="match status" value="1"/>
</dbReference>
<dbReference type="AlphaFoldDB" id="A0A1V6YE68"/>
<accession>A0A1V6YE68</accession>
<keyword evidence="8" id="KW-0238">DNA-binding</keyword>
<keyword evidence="5" id="KW-0999">Mitochondrion inner membrane</keyword>
<dbReference type="InterPro" id="IPR036864">
    <property type="entry name" value="Zn2-C6_fun-type_DNA-bd_sf"/>
</dbReference>
<dbReference type="SMART" id="SM00066">
    <property type="entry name" value="GAL4"/>
    <property type="match status" value="1"/>
</dbReference>
<feature type="domain" description="Zn(2)-C6 fungal-type" evidence="14">
    <location>
        <begin position="19"/>
        <end position="49"/>
    </location>
</feature>
<dbReference type="PANTHER" id="PTHR47338">
    <property type="entry name" value="ZN(II)2CYS6 TRANSCRIPTION FACTOR (EUROFUNG)-RELATED"/>
    <property type="match status" value="1"/>
</dbReference>
<evidence type="ECO:0000256" key="12">
    <source>
        <dbReference type="PROSITE-ProRule" id="PRU00282"/>
    </source>
</evidence>
<keyword evidence="7" id="KW-0805">Transcription regulation</keyword>
<dbReference type="GO" id="GO:0005634">
    <property type="term" value="C:nucleus"/>
    <property type="evidence" value="ECO:0007669"/>
    <property type="project" value="UniProtKB-SubCell"/>
</dbReference>
<dbReference type="InterPro" id="IPR007219">
    <property type="entry name" value="XnlR_reg_dom"/>
</dbReference>
<dbReference type="Pfam" id="PF00153">
    <property type="entry name" value="Mito_carr"/>
    <property type="match status" value="3"/>
</dbReference>
<dbReference type="CDD" id="cd00067">
    <property type="entry name" value="GAL4"/>
    <property type="match status" value="1"/>
</dbReference>
<comment type="caution">
    <text evidence="15">The sequence shown here is derived from an EMBL/GenBank/DDBJ whole genome shotgun (WGS) entry which is preliminary data.</text>
</comment>
<keyword evidence="3 12" id="KW-0812">Transmembrane</keyword>
<evidence type="ECO:0000256" key="6">
    <source>
        <dbReference type="ARBA" id="ARBA00022989"/>
    </source>
</evidence>
<evidence type="ECO:0000313" key="16">
    <source>
        <dbReference type="Proteomes" id="UP000191691"/>
    </source>
</evidence>
<dbReference type="SMART" id="SM00906">
    <property type="entry name" value="Fungal_trans"/>
    <property type="match status" value="1"/>
</dbReference>
<dbReference type="PROSITE" id="PS00463">
    <property type="entry name" value="ZN2_CY6_FUNGAL_1"/>
    <property type="match status" value="1"/>
</dbReference>
<dbReference type="GO" id="GO:0008270">
    <property type="term" value="F:zinc ion binding"/>
    <property type="evidence" value="ECO:0007669"/>
    <property type="project" value="InterPro"/>
</dbReference>
<keyword evidence="5" id="KW-0496">Mitochondrion</keyword>
<evidence type="ECO:0000256" key="7">
    <source>
        <dbReference type="ARBA" id="ARBA00023015"/>
    </source>
</evidence>
<dbReference type="Pfam" id="PF04082">
    <property type="entry name" value="Fungal_trans"/>
    <property type="match status" value="1"/>
</dbReference>
<sequence>MDMTLDPLHAGSIKRIRQACANCRRKKTKCTGERPICLHCRRNRLACIYEPYATTIGDSNPMPPVSPTGNNPNLNNTELLQRISSIESRLAELSGRGPPQSSNNFQNFALPADQIRLPPGDHEVPQFPSLSPPPSDNSSFPPAYVLRSIVDTYFEHVHNQPYSHFQETSFRQKLQSNALPRCLILAVLSSAVRFSKNDYFIGKTQDASEKFARESWLSVLTEHLTVEDNINVHVVQTVNLLAVVDYTAGRVSAGWLKVGLAARISQDLHLMVEPDEWLPYMEQEERRRAFWSAYLIDKLISCGRSRPLVILDDDCNVQLPCDEQTFRNGDWKKTNTIGQLLNWNSEVTESPSPFALVILMASIFGRCTRYVHQNRRADEIPPWDPKSEYSAINSSLLLLESYSKIGNRPMSEILQNESQANKTFDRQEVGHLIFAHTMFHLCHCLLNHPFLVRLRLKVFGSKAPASFSARSQQVGCDHARQLMDVLRDASENGCQVESSFYAYCIAVAGGVNSLASHFEHQNAECSQSDISYYFNECLGALNRLANLWVHAGNMAVRLHQFHNMSHQFASLLDPTRLMEDLDPASQEILWSMIDYGALGADPQKKPLTPRTGISNLPSPTSFAIGSDILGNAPSRFEGGNSRGEWDNLSREGSMRGACPPVNLLGPFGPILIPSISPNRNQSNILKAMDGKQLSPWNGIISGTTAAILANTLVYPLDVVKTRLQVQIQKRELKGDGRDTIEHADYYNALDTTLHILREDGICGLYSGLNSSIFGTASMNFAYFYWSAVARSLLQSIPRLHELSEANKIVKELGLGVVGGAMAQLCTNPIAVISTRQQTRKAGEKGISMWTTMMEIVQREDGWTGLWRGLKVNLILVVNPMITYGVYQSLRGRLVSLKKGLSSLDAFLLGAISKVLATIATHPLIVAKTMLQSKPPDCRNGKPFKGFTEALAYVISNEGFFRLYKGLAPQIIKGFLVQGLMMMLKERFRDAHQKSIQGKTAPNPYSSVLAVRAAFPGPSPGPTAETGPN</sequence>
<gene>
    <name evidence="15" type="ORF">PENNAL_c0023G03563</name>
</gene>
<dbReference type="SUPFAM" id="SSF103506">
    <property type="entry name" value="Mitochondrial carrier"/>
    <property type="match status" value="1"/>
</dbReference>
<feature type="repeat" description="Solcar" evidence="12">
    <location>
        <begin position="693"/>
        <end position="792"/>
    </location>
</feature>
<dbReference type="Proteomes" id="UP000191691">
    <property type="component" value="Unassembled WGS sequence"/>
</dbReference>
<evidence type="ECO:0000256" key="8">
    <source>
        <dbReference type="ARBA" id="ARBA00023125"/>
    </source>
</evidence>
<comment type="subcellular location">
    <subcellularLocation>
        <location evidence="2">Membrane</location>
        <topology evidence="2">Multi-pass membrane protein</topology>
    </subcellularLocation>
    <subcellularLocation>
        <location evidence="1">Nucleus</location>
    </subcellularLocation>
</comment>
<dbReference type="PROSITE" id="PS50920">
    <property type="entry name" value="SOLCAR"/>
    <property type="match status" value="3"/>
</dbReference>
<dbReference type="Pfam" id="PF00172">
    <property type="entry name" value="Zn_clus"/>
    <property type="match status" value="1"/>
</dbReference>
<dbReference type="PROSITE" id="PS50048">
    <property type="entry name" value="ZN2_CY6_FUNGAL_2"/>
    <property type="match status" value="1"/>
</dbReference>
<keyword evidence="10" id="KW-0804">Transcription</keyword>
<dbReference type="GO" id="GO:0016020">
    <property type="term" value="C:membrane"/>
    <property type="evidence" value="ECO:0007669"/>
    <property type="project" value="UniProtKB-SubCell"/>
</dbReference>
<evidence type="ECO:0000256" key="5">
    <source>
        <dbReference type="ARBA" id="ARBA00022792"/>
    </source>
</evidence>
<dbReference type="GO" id="GO:0000981">
    <property type="term" value="F:DNA-binding transcription factor activity, RNA polymerase II-specific"/>
    <property type="evidence" value="ECO:0007669"/>
    <property type="project" value="InterPro"/>
</dbReference>
<name>A0A1V6YE68_PENNA</name>
<evidence type="ECO:0000313" key="15">
    <source>
        <dbReference type="EMBL" id="OQE85766.1"/>
    </source>
</evidence>
<protein>
    <recommendedName>
        <fullName evidence="14">Zn(2)-C6 fungal-type domain-containing protein</fullName>
    </recommendedName>
</protein>
<dbReference type="InterPro" id="IPR001138">
    <property type="entry name" value="Zn2Cys6_DnaBD"/>
</dbReference>
<dbReference type="STRING" id="60175.A0A1V6YE68"/>
<reference evidence="16" key="1">
    <citation type="journal article" date="2017" name="Nat. Microbiol.">
        <title>Global analysis of biosynthetic gene clusters reveals vast potential of secondary metabolite production in Penicillium species.</title>
        <authorList>
            <person name="Nielsen J.C."/>
            <person name="Grijseels S."/>
            <person name="Prigent S."/>
            <person name="Ji B."/>
            <person name="Dainat J."/>
            <person name="Nielsen K.F."/>
            <person name="Frisvad J.C."/>
            <person name="Workman M."/>
            <person name="Nielsen J."/>
        </authorList>
    </citation>
    <scope>NUCLEOTIDE SEQUENCE [LARGE SCALE GENOMIC DNA]</scope>
    <source>
        <strain evidence="16">IBT 13039</strain>
    </source>
</reference>
<evidence type="ECO:0000256" key="1">
    <source>
        <dbReference type="ARBA" id="ARBA00004123"/>
    </source>
</evidence>
<evidence type="ECO:0000256" key="3">
    <source>
        <dbReference type="ARBA" id="ARBA00022692"/>
    </source>
</evidence>
<dbReference type="InterPro" id="IPR050815">
    <property type="entry name" value="TF_fung"/>
</dbReference>